<dbReference type="AlphaFoldDB" id="A0A948W3T3"/>
<proteinExistence type="predicted"/>
<feature type="transmembrane region" description="Helical" evidence="1">
    <location>
        <begin position="24"/>
        <end position="45"/>
    </location>
</feature>
<gene>
    <name evidence="2" type="ORF">KJ970_11020</name>
</gene>
<organism evidence="2 3">
    <name type="scientific">Eiseniibacteriota bacterium</name>
    <dbReference type="NCBI Taxonomy" id="2212470"/>
    <lineage>
        <taxon>Bacteria</taxon>
        <taxon>Candidatus Eiseniibacteriota</taxon>
    </lineage>
</organism>
<protein>
    <submittedName>
        <fullName evidence="2">PilN domain-containing protein</fullName>
    </submittedName>
</protein>
<dbReference type="PANTHER" id="PTHR40278">
    <property type="entry name" value="DNA UTILIZATION PROTEIN HOFN"/>
    <property type="match status" value="1"/>
</dbReference>
<reference evidence="2" key="1">
    <citation type="submission" date="2021-05" db="EMBL/GenBank/DDBJ databases">
        <title>Energy efficiency and biological interactions define the core microbiome of deep oligotrophic groundwater.</title>
        <authorList>
            <person name="Mehrshad M."/>
            <person name="Lopez-Fernandez M."/>
            <person name="Bell E."/>
            <person name="Bernier-Latmani R."/>
            <person name="Bertilsson S."/>
            <person name="Dopson M."/>
        </authorList>
    </citation>
    <scope>NUCLEOTIDE SEQUENCE</scope>
    <source>
        <strain evidence="2">Modern_marine.mb.64</strain>
    </source>
</reference>
<evidence type="ECO:0000313" key="2">
    <source>
        <dbReference type="EMBL" id="MBU2691447.1"/>
    </source>
</evidence>
<name>A0A948W3T3_UNCEI</name>
<dbReference type="PANTHER" id="PTHR40278:SF1">
    <property type="entry name" value="DNA UTILIZATION PROTEIN HOFN"/>
    <property type="match status" value="1"/>
</dbReference>
<keyword evidence="1" id="KW-0472">Membrane</keyword>
<dbReference type="Proteomes" id="UP000777784">
    <property type="component" value="Unassembled WGS sequence"/>
</dbReference>
<evidence type="ECO:0000256" key="1">
    <source>
        <dbReference type="SAM" id="Phobius"/>
    </source>
</evidence>
<dbReference type="InterPro" id="IPR052534">
    <property type="entry name" value="Extracell_DNA_Util/SecSys_Comp"/>
</dbReference>
<keyword evidence="1" id="KW-1133">Transmembrane helix</keyword>
<comment type="caution">
    <text evidence="2">The sequence shown here is derived from an EMBL/GenBank/DDBJ whole genome shotgun (WGS) entry which is preliminary data.</text>
</comment>
<dbReference type="Pfam" id="PF05137">
    <property type="entry name" value="PilN"/>
    <property type="match status" value="1"/>
</dbReference>
<evidence type="ECO:0000313" key="3">
    <source>
        <dbReference type="Proteomes" id="UP000777784"/>
    </source>
</evidence>
<dbReference type="EMBL" id="JAHJDP010000061">
    <property type="protein sequence ID" value="MBU2691447.1"/>
    <property type="molecule type" value="Genomic_DNA"/>
</dbReference>
<sequence>MISVNLLPEEERILEGRFGGAPRWGVVLPIVLSCAILLPLGGMVLMQRTKIANLKEDIARTQVEKARLAPQVQLVQDLVSRQRELRDRLRVLRDLGRNRTEMVRVVDELARHIPENLWLTKFSLNPGGGYRLEGTTFSNLLVADLMGRLESSDLFYKVDLVESKRDLLGEEPIIKFAILFTLTDKPVPNSEGEGS</sequence>
<keyword evidence="1" id="KW-0812">Transmembrane</keyword>
<dbReference type="InterPro" id="IPR007813">
    <property type="entry name" value="PilN"/>
</dbReference>
<accession>A0A948W3T3</accession>